<dbReference type="AlphaFoldDB" id="A0AAJ0C9A7"/>
<evidence type="ECO:0000313" key="2">
    <source>
        <dbReference type="EMBL" id="KAK1771902.1"/>
    </source>
</evidence>
<dbReference type="Pfam" id="PF00561">
    <property type="entry name" value="Abhydrolase_1"/>
    <property type="match status" value="1"/>
</dbReference>
<protein>
    <submittedName>
        <fullName evidence="2">Alpha/Beta hydrolase protein</fullName>
    </submittedName>
</protein>
<dbReference type="InterPro" id="IPR029058">
    <property type="entry name" value="AB_hydrolase_fold"/>
</dbReference>
<dbReference type="SUPFAM" id="SSF53474">
    <property type="entry name" value="alpha/beta-Hydrolases"/>
    <property type="match status" value="1"/>
</dbReference>
<evidence type="ECO:0000313" key="3">
    <source>
        <dbReference type="Proteomes" id="UP001244011"/>
    </source>
</evidence>
<dbReference type="GO" id="GO:0004806">
    <property type="term" value="F:triacylglycerol lipase activity"/>
    <property type="evidence" value="ECO:0007669"/>
    <property type="project" value="TreeGrafter"/>
</dbReference>
<dbReference type="GO" id="GO:0046503">
    <property type="term" value="P:glycerolipid catabolic process"/>
    <property type="evidence" value="ECO:0007669"/>
    <property type="project" value="TreeGrafter"/>
</dbReference>
<dbReference type="InterPro" id="IPR000073">
    <property type="entry name" value="AB_hydrolase_1"/>
</dbReference>
<dbReference type="Gene3D" id="3.40.50.1820">
    <property type="entry name" value="alpha/beta hydrolase"/>
    <property type="match status" value="1"/>
</dbReference>
<comment type="caution">
    <text evidence="2">The sequence shown here is derived from an EMBL/GenBank/DDBJ whole genome shotgun (WGS) entry which is preliminary data.</text>
</comment>
<evidence type="ECO:0000259" key="1">
    <source>
        <dbReference type="Pfam" id="PF00561"/>
    </source>
</evidence>
<organism evidence="2 3">
    <name type="scientific">Phialemonium atrogriseum</name>
    <dbReference type="NCBI Taxonomy" id="1093897"/>
    <lineage>
        <taxon>Eukaryota</taxon>
        <taxon>Fungi</taxon>
        <taxon>Dikarya</taxon>
        <taxon>Ascomycota</taxon>
        <taxon>Pezizomycotina</taxon>
        <taxon>Sordariomycetes</taxon>
        <taxon>Sordariomycetidae</taxon>
        <taxon>Cephalothecales</taxon>
        <taxon>Cephalothecaceae</taxon>
        <taxon>Phialemonium</taxon>
    </lineage>
</organism>
<dbReference type="PANTHER" id="PTHR43433">
    <property type="entry name" value="HYDROLASE, ALPHA/BETA FOLD FAMILY PROTEIN"/>
    <property type="match status" value="1"/>
</dbReference>
<keyword evidence="2" id="KW-0378">Hydrolase</keyword>
<dbReference type="InterPro" id="IPR050471">
    <property type="entry name" value="AB_hydrolase"/>
</dbReference>
<reference evidence="2" key="1">
    <citation type="submission" date="2023-06" db="EMBL/GenBank/DDBJ databases">
        <title>Genome-scale phylogeny and comparative genomics of the fungal order Sordariales.</title>
        <authorList>
            <consortium name="Lawrence Berkeley National Laboratory"/>
            <person name="Hensen N."/>
            <person name="Bonometti L."/>
            <person name="Westerberg I."/>
            <person name="Brannstrom I.O."/>
            <person name="Guillou S."/>
            <person name="Cros-Aarteil S."/>
            <person name="Calhoun S."/>
            <person name="Haridas S."/>
            <person name="Kuo A."/>
            <person name="Mondo S."/>
            <person name="Pangilinan J."/>
            <person name="Riley R."/>
            <person name="Labutti K."/>
            <person name="Andreopoulos B."/>
            <person name="Lipzen A."/>
            <person name="Chen C."/>
            <person name="Yanf M."/>
            <person name="Daum C."/>
            <person name="Ng V."/>
            <person name="Clum A."/>
            <person name="Steindorff A."/>
            <person name="Ohm R."/>
            <person name="Martin F."/>
            <person name="Silar P."/>
            <person name="Natvig D."/>
            <person name="Lalanne C."/>
            <person name="Gautier V."/>
            <person name="Ament-Velasquez S.L."/>
            <person name="Kruys A."/>
            <person name="Hutchinson M.I."/>
            <person name="Powell A.J."/>
            <person name="Barry K."/>
            <person name="Miller A.N."/>
            <person name="Grigoriev I.V."/>
            <person name="Debuchy R."/>
            <person name="Gladieux P."/>
            <person name="Thoren M.H."/>
            <person name="Johannesson H."/>
        </authorList>
    </citation>
    <scope>NUCLEOTIDE SEQUENCE</scope>
    <source>
        <strain evidence="2">8032-3</strain>
    </source>
</reference>
<dbReference type="RefSeq" id="XP_060288115.1">
    <property type="nucleotide sequence ID" value="XM_060422325.1"/>
</dbReference>
<dbReference type="PANTHER" id="PTHR43433:SF5">
    <property type="entry name" value="AB HYDROLASE-1 DOMAIN-CONTAINING PROTEIN"/>
    <property type="match status" value="1"/>
</dbReference>
<sequence>MSFNPIQGIVHNEGCDLHYWYQGTGPLVTFIPGGNGHGKQYNKIMAALSDRFTCVTFDRRQMSASKAVVNKPLNPPQQARDILAIIKAVGFERSIIFGNSLGGVLAFQFAHDHPSAVAQLIVHEAPTLLLLPDASAVYEWLVHLMELKEAEGCEAAAAEFVTRFVGYDAEGVPATAPLEPENLRNFWENEFHIISTYMPNLWRIRENGTRVGLMRGVRSGDAFYARTTYEQEKILGCPRMDVPGHHQGFEVETEEFLPYFFDMLKLLGWSSSD</sequence>
<gene>
    <name evidence="2" type="ORF">QBC33DRAFT_171093</name>
</gene>
<accession>A0AAJ0C9A7</accession>
<name>A0AAJ0C9A7_9PEZI</name>
<dbReference type="GeneID" id="85305512"/>
<dbReference type="Proteomes" id="UP001244011">
    <property type="component" value="Unassembled WGS sequence"/>
</dbReference>
<keyword evidence="3" id="KW-1185">Reference proteome</keyword>
<feature type="domain" description="AB hydrolase-1" evidence="1">
    <location>
        <begin position="26"/>
        <end position="142"/>
    </location>
</feature>
<dbReference type="EMBL" id="MU838998">
    <property type="protein sequence ID" value="KAK1771902.1"/>
    <property type="molecule type" value="Genomic_DNA"/>
</dbReference>
<proteinExistence type="predicted"/>